<evidence type="ECO:0000313" key="8">
    <source>
        <dbReference type="EMBL" id="CAI9303523.1"/>
    </source>
</evidence>
<proteinExistence type="predicted"/>
<keyword evidence="2" id="KW-0732">Signal</keyword>
<keyword evidence="6" id="KW-1133">Transmembrane helix</keyword>
<dbReference type="Gene3D" id="3.20.20.190">
    <property type="entry name" value="Phosphatidylinositol (PI) phosphodiesterase"/>
    <property type="match status" value="1"/>
</dbReference>
<dbReference type="PROSITE" id="PS51704">
    <property type="entry name" value="GP_PDE"/>
    <property type="match status" value="1"/>
</dbReference>
<name>A0AA36EPZ6_LACSI</name>
<dbReference type="GO" id="GO:0008889">
    <property type="term" value="F:glycerophosphodiester phosphodiesterase activity"/>
    <property type="evidence" value="ECO:0007669"/>
    <property type="project" value="UniProtKB-EC"/>
</dbReference>
<gene>
    <name evidence="8" type="ORF">LSALG_LOCUS41960</name>
</gene>
<evidence type="ECO:0000256" key="2">
    <source>
        <dbReference type="ARBA" id="ARBA00022729"/>
    </source>
</evidence>
<accession>A0AA36EPZ6</accession>
<dbReference type="EMBL" id="OX465085">
    <property type="protein sequence ID" value="CAI9303523.1"/>
    <property type="molecule type" value="Genomic_DNA"/>
</dbReference>
<keyword evidence="6" id="KW-0812">Transmembrane</keyword>
<keyword evidence="4" id="KW-0378">Hydrolase</keyword>
<feature type="transmembrane region" description="Helical" evidence="6">
    <location>
        <begin position="225"/>
        <end position="250"/>
    </location>
</feature>
<organism evidence="8 9">
    <name type="scientific">Lactuca saligna</name>
    <name type="common">Willowleaf lettuce</name>
    <dbReference type="NCBI Taxonomy" id="75948"/>
    <lineage>
        <taxon>Eukaryota</taxon>
        <taxon>Viridiplantae</taxon>
        <taxon>Streptophyta</taxon>
        <taxon>Embryophyta</taxon>
        <taxon>Tracheophyta</taxon>
        <taxon>Spermatophyta</taxon>
        <taxon>Magnoliopsida</taxon>
        <taxon>eudicotyledons</taxon>
        <taxon>Gunneridae</taxon>
        <taxon>Pentapetalae</taxon>
        <taxon>asterids</taxon>
        <taxon>campanulids</taxon>
        <taxon>Asterales</taxon>
        <taxon>Asteraceae</taxon>
        <taxon>Cichorioideae</taxon>
        <taxon>Cichorieae</taxon>
        <taxon>Lactucinae</taxon>
        <taxon>Lactuca</taxon>
    </lineage>
</organism>
<dbReference type="GO" id="GO:0006629">
    <property type="term" value="P:lipid metabolic process"/>
    <property type="evidence" value="ECO:0007669"/>
    <property type="project" value="InterPro"/>
</dbReference>
<dbReference type="Proteomes" id="UP001177003">
    <property type="component" value="Chromosome 9"/>
</dbReference>
<evidence type="ECO:0000259" key="7">
    <source>
        <dbReference type="PROSITE" id="PS51704"/>
    </source>
</evidence>
<evidence type="ECO:0000256" key="6">
    <source>
        <dbReference type="SAM" id="Phobius"/>
    </source>
</evidence>
<evidence type="ECO:0000256" key="5">
    <source>
        <dbReference type="ARBA" id="ARBA00047512"/>
    </source>
</evidence>
<protein>
    <recommendedName>
        <fullName evidence="1">glycerophosphodiester phosphodiesterase</fullName>
        <ecNumber evidence="1">3.1.4.46</ecNumber>
    </recommendedName>
</protein>
<dbReference type="GO" id="GO:0006071">
    <property type="term" value="P:glycerol metabolic process"/>
    <property type="evidence" value="ECO:0007669"/>
    <property type="project" value="UniProtKB-KW"/>
</dbReference>
<evidence type="ECO:0000256" key="1">
    <source>
        <dbReference type="ARBA" id="ARBA00012247"/>
    </source>
</evidence>
<reference evidence="8" key="1">
    <citation type="submission" date="2023-04" db="EMBL/GenBank/DDBJ databases">
        <authorList>
            <person name="Vijverberg K."/>
            <person name="Xiong W."/>
            <person name="Schranz E."/>
        </authorList>
    </citation>
    <scope>NUCLEOTIDE SEQUENCE</scope>
</reference>
<dbReference type="PANTHER" id="PTHR43620:SF19">
    <property type="entry name" value="GLYCEROPHOSPHODIESTER PHOSPHODIESTERASE"/>
    <property type="match status" value="1"/>
</dbReference>
<comment type="catalytic activity">
    <reaction evidence="5">
        <text>a sn-glycero-3-phosphodiester + H2O = an alcohol + sn-glycerol 3-phosphate + H(+)</text>
        <dbReference type="Rhea" id="RHEA:12969"/>
        <dbReference type="ChEBI" id="CHEBI:15377"/>
        <dbReference type="ChEBI" id="CHEBI:15378"/>
        <dbReference type="ChEBI" id="CHEBI:30879"/>
        <dbReference type="ChEBI" id="CHEBI:57597"/>
        <dbReference type="ChEBI" id="CHEBI:83408"/>
        <dbReference type="EC" id="3.1.4.46"/>
    </reaction>
</comment>
<evidence type="ECO:0000256" key="3">
    <source>
        <dbReference type="ARBA" id="ARBA00022798"/>
    </source>
</evidence>
<feature type="domain" description="GP-PDE" evidence="7">
    <location>
        <begin position="1"/>
        <end position="191"/>
    </location>
</feature>
<dbReference type="AlphaFoldDB" id="A0AA36EPZ6"/>
<dbReference type="SUPFAM" id="SSF51695">
    <property type="entry name" value="PLC-like phosphodiesterases"/>
    <property type="match status" value="1"/>
</dbReference>
<dbReference type="EC" id="3.1.4.46" evidence="1"/>
<dbReference type="PANTHER" id="PTHR43620">
    <property type="entry name" value="GLYCEROPHOSPHORYL DIESTER PHOSPHODIESTERASE"/>
    <property type="match status" value="1"/>
</dbReference>
<keyword evidence="3" id="KW-0319">Glycerol metabolism</keyword>
<evidence type="ECO:0000256" key="4">
    <source>
        <dbReference type="ARBA" id="ARBA00022801"/>
    </source>
</evidence>
<keyword evidence="6" id="KW-0472">Membrane</keyword>
<sequence>MMACFPSLLVDDVANQGRLWLNIQHDAFFRQHNLSMRNFVIDASKRNPVKYISSPEVEFLKSIMTTFKSTTTKLIFRFLEVNKTEPSTNQTYGSLLKNLTFIKTFASGVLVPKSYIWPMDNDFYLQPSTSLVLDAHKEGLQVFGSDFMNDVQLAYNYSYDPVEEYLYFVDNGRFSVDGVLSDNPVTPSAAFTLSRPKTELQETLVVVCIIKGHMVLCFPSTPNKLWMTVGLFIGGSSLFGIGLYLSYVHIAPQQARIKARNDYVRDRLKKKYGYDKFTTQPNKD</sequence>
<evidence type="ECO:0000313" key="9">
    <source>
        <dbReference type="Proteomes" id="UP001177003"/>
    </source>
</evidence>
<dbReference type="InterPro" id="IPR030395">
    <property type="entry name" value="GP_PDE_dom"/>
</dbReference>
<keyword evidence="9" id="KW-1185">Reference proteome</keyword>
<dbReference type="InterPro" id="IPR017946">
    <property type="entry name" value="PLC-like_Pdiesterase_TIM-brl"/>
</dbReference>